<accession>A0ABW2NSS7</accession>
<name>A0ABW2NSS7_9BACL</name>
<evidence type="ECO:0000313" key="2">
    <source>
        <dbReference type="Proteomes" id="UP001596549"/>
    </source>
</evidence>
<keyword evidence="2" id="KW-1185">Reference proteome</keyword>
<reference evidence="2" key="1">
    <citation type="journal article" date="2019" name="Int. J. Syst. Evol. Microbiol.">
        <title>The Global Catalogue of Microorganisms (GCM) 10K type strain sequencing project: providing services to taxonomists for standard genome sequencing and annotation.</title>
        <authorList>
            <consortium name="The Broad Institute Genomics Platform"/>
            <consortium name="The Broad Institute Genome Sequencing Center for Infectious Disease"/>
            <person name="Wu L."/>
            <person name="Ma J."/>
        </authorList>
    </citation>
    <scope>NUCLEOTIDE SEQUENCE [LARGE SCALE GENOMIC DNA]</scope>
    <source>
        <strain evidence="2">NBRC 106396</strain>
    </source>
</reference>
<sequence length="64" mass="6902">MLSQKLAIVPVTLDVKKETSPSPNSTALSPDPVCTVKAAGIEISFFHGASEHIIQTVIKELRQE</sequence>
<protein>
    <recommendedName>
        <fullName evidence="3">Transposase</fullName>
    </recommendedName>
</protein>
<dbReference type="Proteomes" id="UP001596549">
    <property type="component" value="Unassembled WGS sequence"/>
</dbReference>
<proteinExistence type="predicted"/>
<dbReference type="EMBL" id="JBHTCP010000032">
    <property type="protein sequence ID" value="MFC7372298.1"/>
    <property type="molecule type" value="Genomic_DNA"/>
</dbReference>
<dbReference type="RefSeq" id="WP_379749748.1">
    <property type="nucleotide sequence ID" value="NZ_JBHTCP010000032.1"/>
</dbReference>
<comment type="caution">
    <text evidence="1">The sequence shown here is derived from an EMBL/GenBank/DDBJ whole genome shotgun (WGS) entry which is preliminary data.</text>
</comment>
<evidence type="ECO:0000313" key="1">
    <source>
        <dbReference type="EMBL" id="MFC7372298.1"/>
    </source>
</evidence>
<evidence type="ECO:0008006" key="3">
    <source>
        <dbReference type="Google" id="ProtNLM"/>
    </source>
</evidence>
<organism evidence="1 2">
    <name type="scientific">Fictibacillus iocasae</name>
    <dbReference type="NCBI Taxonomy" id="2715437"/>
    <lineage>
        <taxon>Bacteria</taxon>
        <taxon>Bacillati</taxon>
        <taxon>Bacillota</taxon>
        <taxon>Bacilli</taxon>
        <taxon>Bacillales</taxon>
        <taxon>Fictibacillaceae</taxon>
        <taxon>Fictibacillus</taxon>
    </lineage>
</organism>
<gene>
    <name evidence="1" type="ORF">ACFQPF_11485</name>
</gene>